<feature type="signal peptide" evidence="8">
    <location>
        <begin position="1"/>
        <end position="26"/>
    </location>
</feature>
<evidence type="ECO:0000256" key="7">
    <source>
        <dbReference type="PIRNR" id="PIRNR002756"/>
    </source>
</evidence>
<dbReference type="SUPFAM" id="SSF53850">
    <property type="entry name" value="Periplasmic binding protein-like II"/>
    <property type="match status" value="1"/>
</dbReference>
<feature type="chain" id="PRO_5047423342" description="Phosphate-binding protein PstS" evidence="8">
    <location>
        <begin position="27"/>
        <end position="345"/>
    </location>
</feature>
<comment type="caution">
    <text evidence="10">The sequence shown here is derived from an EMBL/GenBank/DDBJ whole genome shotgun (WGS) entry which is preliminary data.</text>
</comment>
<protein>
    <recommendedName>
        <fullName evidence="4 7">Phosphate-binding protein PstS</fullName>
    </recommendedName>
</protein>
<evidence type="ECO:0000256" key="4">
    <source>
        <dbReference type="ARBA" id="ARBA00021889"/>
    </source>
</evidence>
<evidence type="ECO:0000256" key="3">
    <source>
        <dbReference type="ARBA" id="ARBA00011529"/>
    </source>
</evidence>
<dbReference type="RefSeq" id="WP_377315283.1">
    <property type="nucleotide sequence ID" value="NZ_JBHUIY010000010.1"/>
</dbReference>
<evidence type="ECO:0000256" key="5">
    <source>
        <dbReference type="ARBA" id="ARBA00022448"/>
    </source>
</evidence>
<evidence type="ECO:0000313" key="11">
    <source>
        <dbReference type="Proteomes" id="UP001597296"/>
    </source>
</evidence>
<name>A0ABW5CC07_9PROT</name>
<keyword evidence="8" id="KW-0732">Signal</keyword>
<dbReference type="InterPro" id="IPR050962">
    <property type="entry name" value="Phosphate-bind_PstS"/>
</dbReference>
<comment type="similarity">
    <text evidence="2 7">Belongs to the PstS family.</text>
</comment>
<keyword evidence="6 7" id="KW-0592">Phosphate transport</keyword>
<organism evidence="10 11">
    <name type="scientific">Phaeospirillum tilakii</name>
    <dbReference type="NCBI Taxonomy" id="741673"/>
    <lineage>
        <taxon>Bacteria</taxon>
        <taxon>Pseudomonadati</taxon>
        <taxon>Pseudomonadota</taxon>
        <taxon>Alphaproteobacteria</taxon>
        <taxon>Rhodospirillales</taxon>
        <taxon>Rhodospirillaceae</taxon>
        <taxon>Phaeospirillum</taxon>
    </lineage>
</organism>
<dbReference type="InterPro" id="IPR024370">
    <property type="entry name" value="PBP_domain"/>
</dbReference>
<sequence length="345" mass="36238">MTIFKPTALCLALGVALTAATAPARAEDLRLVGSGASFPFPIYSAWLKDFSKHTPGVTVDYQAKGSGAGIQDFINKTVDFAASDAAMKDEEIARVEGGAVLLPMTAGEIVLAYNLPGGIKGLKLTRAAYAGIFSGSVTKWNDPAIAEANPGLKLPDLPITVVLRSDSSGTTYNFTQHLAAISPAFKQEVGTGTTVQWPKSPKFVAAPKNDGVTATVKQTPGAIGYIEYGYAKLTKAETALLENKAGKFVAAGEASGKAALAGAQPPSDTDLRMWIPDPDGAEAYPIASFTWMLFYQHQDPKKAEILRKLVEYGLTDGQKAADAMGYIPLPANIVAKVRAASAAIQ</sequence>
<comment type="subunit">
    <text evidence="3 7">The complex is composed of two ATP-binding proteins (PstB), two transmembrane proteins (PstC and PstA) and a solute-binding protein (PstS).</text>
</comment>
<dbReference type="PIRSF" id="PIRSF002756">
    <property type="entry name" value="PstS"/>
    <property type="match status" value="1"/>
</dbReference>
<accession>A0ABW5CC07</accession>
<dbReference type="Pfam" id="PF12849">
    <property type="entry name" value="PBP_like_2"/>
    <property type="match status" value="1"/>
</dbReference>
<keyword evidence="11" id="KW-1185">Reference proteome</keyword>
<evidence type="ECO:0000256" key="8">
    <source>
        <dbReference type="SAM" id="SignalP"/>
    </source>
</evidence>
<comment type="function">
    <text evidence="1 7">Part of the ABC transporter complex PstSACB involved in phosphate import.</text>
</comment>
<dbReference type="PANTHER" id="PTHR42996:SF1">
    <property type="entry name" value="PHOSPHATE-BINDING PROTEIN PSTS"/>
    <property type="match status" value="1"/>
</dbReference>
<dbReference type="InterPro" id="IPR005673">
    <property type="entry name" value="ABC_phos-bd_PstS"/>
</dbReference>
<feature type="domain" description="PBP" evidence="9">
    <location>
        <begin position="23"/>
        <end position="312"/>
    </location>
</feature>
<dbReference type="PANTHER" id="PTHR42996">
    <property type="entry name" value="PHOSPHATE-BINDING PROTEIN PSTS"/>
    <property type="match status" value="1"/>
</dbReference>
<evidence type="ECO:0000256" key="2">
    <source>
        <dbReference type="ARBA" id="ARBA00008725"/>
    </source>
</evidence>
<dbReference type="Gene3D" id="3.40.190.10">
    <property type="entry name" value="Periplasmic binding protein-like II"/>
    <property type="match status" value="2"/>
</dbReference>
<dbReference type="EMBL" id="JBHUIY010000010">
    <property type="protein sequence ID" value="MFD2233507.1"/>
    <property type="molecule type" value="Genomic_DNA"/>
</dbReference>
<dbReference type="NCBIfam" id="TIGR00975">
    <property type="entry name" value="3a0107s03"/>
    <property type="match status" value="1"/>
</dbReference>
<keyword evidence="5 7" id="KW-0813">Transport</keyword>
<evidence type="ECO:0000259" key="9">
    <source>
        <dbReference type="Pfam" id="PF12849"/>
    </source>
</evidence>
<evidence type="ECO:0000313" key="10">
    <source>
        <dbReference type="EMBL" id="MFD2233507.1"/>
    </source>
</evidence>
<gene>
    <name evidence="10" type="primary">pstS</name>
    <name evidence="10" type="ORF">ACFSNB_06790</name>
</gene>
<evidence type="ECO:0000256" key="6">
    <source>
        <dbReference type="ARBA" id="ARBA00022592"/>
    </source>
</evidence>
<reference evidence="11" key="1">
    <citation type="journal article" date="2019" name="Int. J. Syst. Evol. Microbiol.">
        <title>The Global Catalogue of Microorganisms (GCM) 10K type strain sequencing project: providing services to taxonomists for standard genome sequencing and annotation.</title>
        <authorList>
            <consortium name="The Broad Institute Genomics Platform"/>
            <consortium name="The Broad Institute Genome Sequencing Center for Infectious Disease"/>
            <person name="Wu L."/>
            <person name="Ma J."/>
        </authorList>
    </citation>
    <scope>NUCLEOTIDE SEQUENCE [LARGE SCALE GENOMIC DNA]</scope>
    <source>
        <strain evidence="11">KCTC 15012</strain>
    </source>
</reference>
<proteinExistence type="inferred from homology"/>
<evidence type="ECO:0000256" key="1">
    <source>
        <dbReference type="ARBA" id="ARBA00002841"/>
    </source>
</evidence>
<dbReference type="CDD" id="cd13565">
    <property type="entry name" value="PBP2_PstS"/>
    <property type="match status" value="1"/>
</dbReference>
<dbReference type="Proteomes" id="UP001597296">
    <property type="component" value="Unassembled WGS sequence"/>
</dbReference>